<organism evidence="2 3">
    <name type="scientific">Trifolium subterraneum</name>
    <name type="common">Subterranean clover</name>
    <dbReference type="NCBI Taxonomy" id="3900"/>
    <lineage>
        <taxon>Eukaryota</taxon>
        <taxon>Viridiplantae</taxon>
        <taxon>Streptophyta</taxon>
        <taxon>Embryophyta</taxon>
        <taxon>Tracheophyta</taxon>
        <taxon>Spermatophyta</taxon>
        <taxon>Magnoliopsida</taxon>
        <taxon>eudicotyledons</taxon>
        <taxon>Gunneridae</taxon>
        <taxon>Pentapetalae</taxon>
        <taxon>rosids</taxon>
        <taxon>fabids</taxon>
        <taxon>Fabales</taxon>
        <taxon>Fabaceae</taxon>
        <taxon>Papilionoideae</taxon>
        <taxon>50 kb inversion clade</taxon>
        <taxon>NPAAA clade</taxon>
        <taxon>Hologalegina</taxon>
        <taxon>IRL clade</taxon>
        <taxon>Trifolieae</taxon>
        <taxon>Trifolium</taxon>
    </lineage>
</organism>
<dbReference type="AlphaFoldDB" id="A0A2Z6NP85"/>
<reference evidence="3" key="1">
    <citation type="journal article" date="2017" name="Front. Plant Sci.">
        <title>Climate Clever Clovers: New Paradigm to Reduce the Environmental Footprint of Ruminants by Breeding Low Methanogenic Forages Utilizing Haplotype Variation.</title>
        <authorList>
            <person name="Kaur P."/>
            <person name="Appels R."/>
            <person name="Bayer P.E."/>
            <person name="Keeble-Gagnere G."/>
            <person name="Wang J."/>
            <person name="Hirakawa H."/>
            <person name="Shirasawa K."/>
            <person name="Vercoe P."/>
            <person name="Stefanova K."/>
            <person name="Durmic Z."/>
            <person name="Nichols P."/>
            <person name="Revell C."/>
            <person name="Isobe S.N."/>
            <person name="Edwards D."/>
            <person name="Erskine W."/>
        </authorList>
    </citation>
    <scope>NUCLEOTIDE SEQUENCE [LARGE SCALE GENOMIC DNA]</scope>
    <source>
        <strain evidence="3">cv. Daliak</strain>
    </source>
</reference>
<feature type="compositionally biased region" description="Basic and acidic residues" evidence="1">
    <location>
        <begin position="16"/>
        <end position="26"/>
    </location>
</feature>
<keyword evidence="3" id="KW-1185">Reference proteome</keyword>
<feature type="region of interest" description="Disordered" evidence="1">
    <location>
        <begin position="1"/>
        <end position="26"/>
    </location>
</feature>
<evidence type="ECO:0000256" key="1">
    <source>
        <dbReference type="SAM" id="MobiDB-lite"/>
    </source>
</evidence>
<dbReference type="Proteomes" id="UP000242715">
    <property type="component" value="Unassembled WGS sequence"/>
</dbReference>
<accession>A0A2Z6NP85</accession>
<name>A0A2Z6NP85_TRISU</name>
<protein>
    <submittedName>
        <fullName evidence="2">Uncharacterized protein</fullName>
    </submittedName>
</protein>
<evidence type="ECO:0000313" key="3">
    <source>
        <dbReference type="Proteomes" id="UP000242715"/>
    </source>
</evidence>
<feature type="region of interest" description="Disordered" evidence="1">
    <location>
        <begin position="41"/>
        <end position="64"/>
    </location>
</feature>
<sequence>MMKYKSKMNTENGEQDTLRKSCEGDFDSKDCATQEDEVGGYVPLTFNDNDNEMTSGSNTMDYEI</sequence>
<feature type="compositionally biased region" description="Polar residues" evidence="1">
    <location>
        <begin position="46"/>
        <end position="64"/>
    </location>
</feature>
<dbReference type="EMBL" id="DF973685">
    <property type="protein sequence ID" value="GAU37705.1"/>
    <property type="molecule type" value="Genomic_DNA"/>
</dbReference>
<gene>
    <name evidence="2" type="ORF">TSUD_165080</name>
</gene>
<evidence type="ECO:0000313" key="2">
    <source>
        <dbReference type="EMBL" id="GAU37705.1"/>
    </source>
</evidence>
<proteinExistence type="predicted"/>